<name>A0A8J2Q6P8_9BILA</name>
<gene>
    <name evidence="2" type="ORF">CJOHNSTONI_LOCUS9114</name>
</gene>
<dbReference type="AlphaFoldDB" id="A0A8J2Q6P8"/>
<dbReference type="EMBL" id="CAKAEH010001803">
    <property type="protein sequence ID" value="CAG9539521.1"/>
    <property type="molecule type" value="Genomic_DNA"/>
</dbReference>
<evidence type="ECO:0000313" key="2">
    <source>
        <dbReference type="EMBL" id="CAG9539521.1"/>
    </source>
</evidence>
<sequence length="77" mass="8575">MLLKPTSITPTTKYCSTAAALTKLGLHLKKGGREKRLSSSRYSDGMRGEDGGDGQMWKPKQNIFWNGRSCVRKETGR</sequence>
<proteinExistence type="predicted"/>
<feature type="region of interest" description="Disordered" evidence="1">
    <location>
        <begin position="32"/>
        <end position="58"/>
    </location>
</feature>
<protein>
    <submittedName>
        <fullName evidence="2">Uncharacterized protein</fullName>
    </submittedName>
</protein>
<organism evidence="2 3">
    <name type="scientific">Cercopithifilaria johnstoni</name>
    <dbReference type="NCBI Taxonomy" id="2874296"/>
    <lineage>
        <taxon>Eukaryota</taxon>
        <taxon>Metazoa</taxon>
        <taxon>Ecdysozoa</taxon>
        <taxon>Nematoda</taxon>
        <taxon>Chromadorea</taxon>
        <taxon>Rhabditida</taxon>
        <taxon>Spirurina</taxon>
        <taxon>Spiruromorpha</taxon>
        <taxon>Filarioidea</taxon>
        <taxon>Onchocercidae</taxon>
        <taxon>Cercopithifilaria</taxon>
    </lineage>
</organism>
<dbReference type="Proteomes" id="UP000746747">
    <property type="component" value="Unassembled WGS sequence"/>
</dbReference>
<reference evidence="2" key="1">
    <citation type="submission" date="2021-09" db="EMBL/GenBank/DDBJ databases">
        <authorList>
            <consortium name="Pathogen Informatics"/>
        </authorList>
    </citation>
    <scope>NUCLEOTIDE SEQUENCE</scope>
</reference>
<evidence type="ECO:0000256" key="1">
    <source>
        <dbReference type="SAM" id="MobiDB-lite"/>
    </source>
</evidence>
<comment type="caution">
    <text evidence="2">The sequence shown here is derived from an EMBL/GenBank/DDBJ whole genome shotgun (WGS) entry which is preliminary data.</text>
</comment>
<evidence type="ECO:0000313" key="3">
    <source>
        <dbReference type="Proteomes" id="UP000746747"/>
    </source>
</evidence>
<accession>A0A8J2Q6P8</accession>
<keyword evidence="3" id="KW-1185">Reference proteome</keyword>